<dbReference type="NCBIfam" id="NF037982">
    <property type="entry name" value="Nramp_1"/>
    <property type="match status" value="1"/>
</dbReference>
<feature type="region of interest" description="Disordered" evidence="1">
    <location>
        <begin position="263"/>
        <end position="283"/>
    </location>
</feature>
<accession>A0ABQ0K0Y0</accession>
<feature type="transmembrane region" description="Helical" evidence="2">
    <location>
        <begin position="350"/>
        <end position="372"/>
    </location>
</feature>
<proteinExistence type="predicted"/>
<evidence type="ECO:0008006" key="5">
    <source>
        <dbReference type="Google" id="ProtNLM"/>
    </source>
</evidence>
<evidence type="ECO:0000256" key="1">
    <source>
        <dbReference type="SAM" id="MobiDB-lite"/>
    </source>
</evidence>
<reference evidence="4" key="1">
    <citation type="journal article" date="2015" name="Genome Announc.">
        <title>Draft Genome Sequence of an Anaerobic Ammonium-Oxidizing Bacterium, "Candidatus Brocadia sinica".</title>
        <authorList>
            <person name="Oshiki M."/>
            <person name="Shinyako-Hata K."/>
            <person name="Satoh H."/>
            <person name="Okabe S."/>
        </authorList>
    </citation>
    <scope>NUCLEOTIDE SEQUENCE [LARGE SCALE GENOMIC DNA]</scope>
    <source>
        <strain evidence="4">JPN1</strain>
    </source>
</reference>
<feature type="transmembrane region" description="Helical" evidence="2">
    <location>
        <begin position="55"/>
        <end position="75"/>
    </location>
</feature>
<evidence type="ECO:0000313" key="4">
    <source>
        <dbReference type="Proteomes" id="UP000032309"/>
    </source>
</evidence>
<protein>
    <recommendedName>
        <fullName evidence="5">Divalent metal cation transporter</fullName>
    </recommendedName>
</protein>
<feature type="transmembrane region" description="Helical" evidence="2">
    <location>
        <begin position="461"/>
        <end position="482"/>
    </location>
</feature>
<dbReference type="Proteomes" id="UP000032309">
    <property type="component" value="Unassembled WGS sequence"/>
</dbReference>
<comment type="caution">
    <text evidence="3">The sequence shown here is derived from an EMBL/GenBank/DDBJ whole genome shotgun (WGS) entry which is preliminary data.</text>
</comment>
<feature type="transmembrane region" description="Helical" evidence="2">
    <location>
        <begin position="296"/>
        <end position="320"/>
    </location>
</feature>
<feature type="transmembrane region" description="Helical" evidence="2">
    <location>
        <begin position="418"/>
        <end position="440"/>
    </location>
</feature>
<organism evidence="3 4">
    <name type="scientific">Candidatus Brocadia sinica JPN1</name>
    <dbReference type="NCBI Taxonomy" id="1197129"/>
    <lineage>
        <taxon>Bacteria</taxon>
        <taxon>Pseudomonadati</taxon>
        <taxon>Planctomycetota</taxon>
        <taxon>Candidatus Brocadiia</taxon>
        <taxon>Candidatus Brocadiales</taxon>
        <taxon>Candidatus Brocadiaceae</taxon>
        <taxon>Candidatus Brocadia</taxon>
    </lineage>
</organism>
<keyword evidence="2" id="KW-1133">Transmembrane helix</keyword>
<feature type="transmembrane region" description="Helical" evidence="2">
    <location>
        <begin position="393"/>
        <end position="412"/>
    </location>
</feature>
<keyword evidence="2" id="KW-0472">Membrane</keyword>
<evidence type="ECO:0000256" key="2">
    <source>
        <dbReference type="SAM" id="Phobius"/>
    </source>
</evidence>
<feature type="transmembrane region" description="Helical" evidence="2">
    <location>
        <begin position="26"/>
        <end position="43"/>
    </location>
</feature>
<feature type="transmembrane region" description="Helical" evidence="2">
    <location>
        <begin position="224"/>
        <end position="244"/>
    </location>
</feature>
<dbReference type="RefSeq" id="WP_052564654.1">
    <property type="nucleotide sequence ID" value="NZ_BAFN01000001.1"/>
</dbReference>
<evidence type="ECO:0000313" key="3">
    <source>
        <dbReference type="EMBL" id="GAN34691.1"/>
    </source>
</evidence>
<name>A0ABQ0K0Y0_9BACT</name>
<feature type="transmembrane region" description="Helical" evidence="2">
    <location>
        <begin position="176"/>
        <end position="195"/>
    </location>
</feature>
<feature type="transmembrane region" description="Helical" evidence="2">
    <location>
        <begin position="106"/>
        <end position="135"/>
    </location>
</feature>
<gene>
    <name evidence="3" type="ORF">BROSI_A3234</name>
</gene>
<keyword evidence="2" id="KW-0812">Transmembrane</keyword>
<keyword evidence="4" id="KW-1185">Reference proteome</keyword>
<sequence>MNSLQEQNKTVKNKFASLGRKPVPRFPGWWVALGPGIVWMALAQGSGELIWWPYIIAKYGLTFLFLLIPACLLQYPVTVEIGRYTLLTGESIFHGFIRLNRWFGIFLWLLMTVSFLWFGAFASAGGTAMAALTHFPAGWSQRGQTLFWGYTSIMVFLAAILMSGVVYSLIERLMKVVALITVSGLLWACLQPQVLHSAPGFMKGLFGPCGPIPRTWDNSDATKLLTAITFAGLGGFWILFYSYWMRDKGNAMTDHMGRITGPVTGKPETVTSDGNLPDDSPDNPGRWKRWRRYLSVDTMVGICGNLFTTLMTCLLAYALLFPKGLLPREYELAVVQSSFFEVSWGSVGRFLFLIVAAAFLTDTWLATADAVSRMQADIVHILFPRSRRFELRHWYYFFLGILTMITSLTMLLNAPGPLIMTSAVIGFIGTVIFPVALYLLNYKILAPHLPPWARPGRISQWLLAISFLAYLFLALAYLWVVIF</sequence>
<dbReference type="EMBL" id="BAFN01000001">
    <property type="protein sequence ID" value="GAN34691.1"/>
    <property type="molecule type" value="Genomic_DNA"/>
</dbReference>
<feature type="transmembrane region" description="Helical" evidence="2">
    <location>
        <begin position="147"/>
        <end position="169"/>
    </location>
</feature>